<dbReference type="RefSeq" id="WP_088271857.1">
    <property type="nucleotide sequence ID" value="NZ_BMKI01000012.1"/>
</dbReference>
<keyword evidence="2" id="KW-1185">Reference proteome</keyword>
<accession>A0ABQ1PRD1</accession>
<dbReference type="Proteomes" id="UP000630615">
    <property type="component" value="Unassembled WGS sequence"/>
</dbReference>
<proteinExistence type="predicted"/>
<comment type="caution">
    <text evidence="1">The sequence shown here is derived from an EMBL/GenBank/DDBJ whole genome shotgun (WGS) entry which is preliminary data.</text>
</comment>
<name>A0ABQ1PRD1_9ENTE</name>
<evidence type="ECO:0000313" key="2">
    <source>
        <dbReference type="Proteomes" id="UP000630615"/>
    </source>
</evidence>
<reference evidence="2" key="1">
    <citation type="journal article" date="2019" name="Int. J. Syst. Evol. Microbiol.">
        <title>The Global Catalogue of Microorganisms (GCM) 10K type strain sequencing project: providing services to taxonomists for standard genome sequencing and annotation.</title>
        <authorList>
            <consortium name="The Broad Institute Genomics Platform"/>
            <consortium name="The Broad Institute Genome Sequencing Center for Infectious Disease"/>
            <person name="Wu L."/>
            <person name="Ma J."/>
        </authorList>
    </citation>
    <scope>NUCLEOTIDE SEQUENCE [LARGE SCALE GENOMIC DNA]</scope>
    <source>
        <strain evidence="2">CGMCC 1.15942</strain>
    </source>
</reference>
<evidence type="ECO:0000313" key="1">
    <source>
        <dbReference type="EMBL" id="GGD02073.1"/>
    </source>
</evidence>
<organism evidence="1 2">
    <name type="scientific">Enterococcus wangshanyuanii</name>
    <dbReference type="NCBI Taxonomy" id="2005703"/>
    <lineage>
        <taxon>Bacteria</taxon>
        <taxon>Bacillati</taxon>
        <taxon>Bacillota</taxon>
        <taxon>Bacilli</taxon>
        <taxon>Lactobacillales</taxon>
        <taxon>Enterococcaceae</taxon>
        <taxon>Enterococcus</taxon>
    </lineage>
</organism>
<sequence length="73" mass="8609">MSNYIKNFENYLKDIEEQEDVFDKDTRKCRIYGCTQFNGCPGGCYWITDDLCSHCLKYSDTDIDPMISEKMND</sequence>
<gene>
    <name evidence="1" type="ORF">GCM10011573_34470</name>
</gene>
<dbReference type="EMBL" id="BMKI01000012">
    <property type="protein sequence ID" value="GGD02073.1"/>
    <property type="molecule type" value="Genomic_DNA"/>
</dbReference>
<protein>
    <submittedName>
        <fullName evidence="1">Uncharacterized protein</fullName>
    </submittedName>
</protein>